<evidence type="ECO:0000313" key="1">
    <source>
        <dbReference type="EMBL" id="MED6220579.1"/>
    </source>
</evidence>
<dbReference type="EMBL" id="JASCZI010272147">
    <property type="protein sequence ID" value="MED6220579.1"/>
    <property type="molecule type" value="Genomic_DNA"/>
</dbReference>
<reference evidence="1 2" key="1">
    <citation type="journal article" date="2023" name="Plants (Basel)">
        <title>Bridging the Gap: Combining Genomics and Transcriptomics Approaches to Understand Stylosanthes scabra, an Orphan Legume from the Brazilian Caatinga.</title>
        <authorList>
            <person name="Ferreira-Neto J.R.C."/>
            <person name="da Silva M.D."/>
            <person name="Binneck E."/>
            <person name="de Melo N.F."/>
            <person name="da Silva R.H."/>
            <person name="de Melo A.L.T.M."/>
            <person name="Pandolfi V."/>
            <person name="Bustamante F.O."/>
            <person name="Brasileiro-Vidal A.C."/>
            <person name="Benko-Iseppon A.M."/>
        </authorList>
    </citation>
    <scope>NUCLEOTIDE SEQUENCE [LARGE SCALE GENOMIC DNA]</scope>
    <source>
        <tissue evidence="1">Leaves</tissue>
    </source>
</reference>
<keyword evidence="2" id="KW-1185">Reference proteome</keyword>
<proteinExistence type="predicted"/>
<sequence>MNHGRTRAGQRRSRHRELLRLLKEAAVVETASIGEDATALVEEDTAAADFSDHVKQQQCLKIKVRWHRCYYGVWVATRARTAQDSAVEEGSGGFWTAVLEQREDDGGVVRWFRWLGRRKEKVDLGFE</sequence>
<protein>
    <submittedName>
        <fullName evidence="1">Uncharacterized protein</fullName>
    </submittedName>
</protein>
<organism evidence="1 2">
    <name type="scientific">Stylosanthes scabra</name>
    <dbReference type="NCBI Taxonomy" id="79078"/>
    <lineage>
        <taxon>Eukaryota</taxon>
        <taxon>Viridiplantae</taxon>
        <taxon>Streptophyta</taxon>
        <taxon>Embryophyta</taxon>
        <taxon>Tracheophyta</taxon>
        <taxon>Spermatophyta</taxon>
        <taxon>Magnoliopsida</taxon>
        <taxon>eudicotyledons</taxon>
        <taxon>Gunneridae</taxon>
        <taxon>Pentapetalae</taxon>
        <taxon>rosids</taxon>
        <taxon>fabids</taxon>
        <taxon>Fabales</taxon>
        <taxon>Fabaceae</taxon>
        <taxon>Papilionoideae</taxon>
        <taxon>50 kb inversion clade</taxon>
        <taxon>dalbergioids sensu lato</taxon>
        <taxon>Dalbergieae</taxon>
        <taxon>Pterocarpus clade</taxon>
        <taxon>Stylosanthes</taxon>
    </lineage>
</organism>
<dbReference type="Proteomes" id="UP001341840">
    <property type="component" value="Unassembled WGS sequence"/>
</dbReference>
<accession>A0ABU6ZF57</accession>
<gene>
    <name evidence="1" type="ORF">PIB30_046197</name>
</gene>
<comment type="caution">
    <text evidence="1">The sequence shown here is derived from an EMBL/GenBank/DDBJ whole genome shotgun (WGS) entry which is preliminary data.</text>
</comment>
<name>A0ABU6ZF57_9FABA</name>
<evidence type="ECO:0000313" key="2">
    <source>
        <dbReference type="Proteomes" id="UP001341840"/>
    </source>
</evidence>